<dbReference type="Ensembl" id="ENSPSTT00000019322.1">
    <property type="protein sequence ID" value="ENSPSTP00000018440.1"/>
    <property type="gene ID" value="ENSPSTG00000013247.1"/>
</dbReference>
<name>A0A8C9FNE8_PAVCR</name>
<reference evidence="1" key="2">
    <citation type="submission" date="2025-09" db="UniProtKB">
        <authorList>
            <consortium name="Ensembl"/>
        </authorList>
    </citation>
    <scope>IDENTIFICATION</scope>
</reference>
<organism evidence="1 2">
    <name type="scientific">Pavo cristatus</name>
    <name type="common">Indian peafowl</name>
    <name type="synonym">Blue peafowl</name>
    <dbReference type="NCBI Taxonomy" id="9049"/>
    <lineage>
        <taxon>Eukaryota</taxon>
        <taxon>Metazoa</taxon>
        <taxon>Chordata</taxon>
        <taxon>Craniata</taxon>
        <taxon>Vertebrata</taxon>
        <taxon>Euteleostomi</taxon>
        <taxon>Archelosauria</taxon>
        <taxon>Archosauria</taxon>
        <taxon>Dinosauria</taxon>
        <taxon>Saurischia</taxon>
        <taxon>Theropoda</taxon>
        <taxon>Coelurosauria</taxon>
        <taxon>Aves</taxon>
        <taxon>Neognathae</taxon>
        <taxon>Galloanserae</taxon>
        <taxon>Galliformes</taxon>
        <taxon>Phasianidae</taxon>
        <taxon>Phasianinae</taxon>
        <taxon>Pavo</taxon>
    </lineage>
</organism>
<evidence type="ECO:0000313" key="2">
    <source>
        <dbReference type="Proteomes" id="UP000694428"/>
    </source>
</evidence>
<evidence type="ECO:0000313" key="1">
    <source>
        <dbReference type="Ensembl" id="ENSPSTP00000018440.1"/>
    </source>
</evidence>
<protein>
    <submittedName>
        <fullName evidence="1">Uncharacterized protein</fullName>
    </submittedName>
</protein>
<keyword evidence="2" id="KW-1185">Reference proteome</keyword>
<reference evidence="1" key="1">
    <citation type="submission" date="2025-08" db="UniProtKB">
        <authorList>
            <consortium name="Ensembl"/>
        </authorList>
    </citation>
    <scope>IDENTIFICATION</scope>
</reference>
<dbReference type="AlphaFoldDB" id="A0A8C9FNE8"/>
<proteinExistence type="predicted"/>
<accession>A0A8C9FNE8</accession>
<sequence length="90" mass="9859">MADGQAKSVCETWICPCTPGACEIRSLLPGNSKMQVKCRGTTRHLLKACGAQKKNGFAMSCSSLVIEKKMTRSPSAAHNRKKQLFCFTYS</sequence>
<dbReference type="Proteomes" id="UP000694428">
    <property type="component" value="Unplaced"/>
</dbReference>